<dbReference type="RefSeq" id="WP_385938103.1">
    <property type="nucleotide sequence ID" value="NZ_JBHSOZ010000002.1"/>
</dbReference>
<evidence type="ECO:0000313" key="1">
    <source>
        <dbReference type="EMBL" id="MFC5711617.1"/>
    </source>
</evidence>
<gene>
    <name evidence="1" type="ORF">ACFPU1_02340</name>
</gene>
<comment type="caution">
    <text evidence="1">The sequence shown here is derived from an EMBL/GenBank/DDBJ whole genome shotgun (WGS) entry which is preliminary data.</text>
</comment>
<dbReference type="Proteomes" id="UP001596142">
    <property type="component" value="Unassembled WGS sequence"/>
</dbReference>
<keyword evidence="2" id="KW-1185">Reference proteome</keyword>
<dbReference type="EMBL" id="JBHSOZ010000002">
    <property type="protein sequence ID" value="MFC5711617.1"/>
    <property type="molecule type" value="Genomic_DNA"/>
</dbReference>
<dbReference type="InterPro" id="IPR025626">
    <property type="entry name" value="YyzF"/>
</dbReference>
<dbReference type="NCBIfam" id="TIGR04129">
    <property type="entry name" value="CxxH_BA5709"/>
    <property type="match status" value="1"/>
</dbReference>
<sequence length="52" mass="5937">MIYCCETHVEMALDDIVERSGEMPIFEKIKENKLSTACSYCKNLAAYTVSEQ</sequence>
<protein>
    <submittedName>
        <fullName evidence="1">CxxH/CxxC protein</fullName>
    </submittedName>
</protein>
<accession>A0ABW0YJN6</accession>
<evidence type="ECO:0000313" key="2">
    <source>
        <dbReference type="Proteomes" id="UP001596142"/>
    </source>
</evidence>
<dbReference type="Pfam" id="PF14116">
    <property type="entry name" value="YyzF"/>
    <property type="match status" value="1"/>
</dbReference>
<name>A0ABW0YJN6_9BACI</name>
<reference evidence="2" key="1">
    <citation type="journal article" date="2019" name="Int. J. Syst. Evol. Microbiol.">
        <title>The Global Catalogue of Microorganisms (GCM) 10K type strain sequencing project: providing services to taxonomists for standard genome sequencing and annotation.</title>
        <authorList>
            <consortium name="The Broad Institute Genomics Platform"/>
            <consortium name="The Broad Institute Genome Sequencing Center for Infectious Disease"/>
            <person name="Wu L."/>
            <person name="Ma J."/>
        </authorList>
    </citation>
    <scope>NUCLEOTIDE SEQUENCE [LARGE SCALE GENOMIC DNA]</scope>
    <source>
        <strain evidence="2">CECT 7184</strain>
    </source>
</reference>
<organism evidence="1 2">
    <name type="scientific">Thalassorhabdus alkalitolerans</name>
    <dbReference type="NCBI Taxonomy" id="2282697"/>
    <lineage>
        <taxon>Bacteria</taxon>
        <taxon>Bacillati</taxon>
        <taxon>Bacillota</taxon>
        <taxon>Bacilli</taxon>
        <taxon>Bacillales</taxon>
        <taxon>Bacillaceae</taxon>
        <taxon>Thalassorhabdus</taxon>
    </lineage>
</organism>
<proteinExistence type="predicted"/>